<dbReference type="InterPro" id="IPR052723">
    <property type="entry name" value="Acyl-CoA_thioesterase_PaaI"/>
</dbReference>
<dbReference type="GO" id="GO:0016787">
    <property type="term" value="F:hydrolase activity"/>
    <property type="evidence" value="ECO:0007669"/>
    <property type="project" value="UniProtKB-KW"/>
</dbReference>
<reference evidence="4" key="1">
    <citation type="journal article" date="2019" name="Int. J. Syst. Evol. Microbiol.">
        <title>The Global Catalogue of Microorganisms (GCM) 10K type strain sequencing project: providing services to taxonomists for standard genome sequencing and annotation.</title>
        <authorList>
            <consortium name="The Broad Institute Genomics Platform"/>
            <consortium name="The Broad Institute Genome Sequencing Center for Infectious Disease"/>
            <person name="Wu L."/>
            <person name="Ma J."/>
        </authorList>
    </citation>
    <scope>NUCLEOTIDE SEQUENCE [LARGE SCALE GENOMIC DNA]</scope>
    <source>
        <strain evidence="4">CGMCC 4.7093</strain>
    </source>
</reference>
<accession>A0ABV9YP52</accession>
<dbReference type="Pfam" id="PF03061">
    <property type="entry name" value="4HBT"/>
    <property type="match status" value="1"/>
</dbReference>
<dbReference type="CDD" id="cd03443">
    <property type="entry name" value="PaaI_thioesterase"/>
    <property type="match status" value="1"/>
</dbReference>
<sequence length="135" mass="14631">MADHVVASVRRMWDDDAASRKLGMELHSAVDGEARLTMRVTSDMVNGHGMCHGGYLFLLADSAFACACNSPGPVTVAAGGDIVFVASARENDVLEAVATERTRYGRSGVYDVTIRRPQDDLVIAEFRGRSRVLRS</sequence>
<name>A0ABV9YP52_9PSEU</name>
<dbReference type="InterPro" id="IPR011973">
    <property type="entry name" value="PaaD"/>
</dbReference>
<feature type="domain" description="Thioesterase" evidence="2">
    <location>
        <begin position="48"/>
        <end position="122"/>
    </location>
</feature>
<keyword evidence="1 3" id="KW-0378">Hydrolase</keyword>
<dbReference type="InterPro" id="IPR029069">
    <property type="entry name" value="HotDog_dom_sf"/>
</dbReference>
<gene>
    <name evidence="3" type="primary">paaI</name>
    <name evidence="3" type="ORF">ACFPBZ_20700</name>
</gene>
<organism evidence="3 4">
    <name type="scientific">Actinomycetospora atypica</name>
    <dbReference type="NCBI Taxonomy" id="1290095"/>
    <lineage>
        <taxon>Bacteria</taxon>
        <taxon>Bacillati</taxon>
        <taxon>Actinomycetota</taxon>
        <taxon>Actinomycetes</taxon>
        <taxon>Pseudonocardiales</taxon>
        <taxon>Pseudonocardiaceae</taxon>
        <taxon>Actinomycetospora</taxon>
    </lineage>
</organism>
<evidence type="ECO:0000313" key="4">
    <source>
        <dbReference type="Proteomes" id="UP001595947"/>
    </source>
</evidence>
<dbReference type="EC" id="3.1.2.-" evidence="3"/>
<dbReference type="SUPFAM" id="SSF54637">
    <property type="entry name" value="Thioesterase/thiol ester dehydrase-isomerase"/>
    <property type="match status" value="1"/>
</dbReference>
<keyword evidence="4" id="KW-1185">Reference proteome</keyword>
<dbReference type="PANTHER" id="PTHR42856">
    <property type="entry name" value="ACYL-COENZYME A THIOESTERASE PAAI"/>
    <property type="match status" value="1"/>
</dbReference>
<proteinExistence type="predicted"/>
<dbReference type="InterPro" id="IPR006683">
    <property type="entry name" value="Thioestr_dom"/>
</dbReference>
<evidence type="ECO:0000313" key="3">
    <source>
        <dbReference type="EMBL" id="MFC5064655.1"/>
    </source>
</evidence>
<evidence type="ECO:0000256" key="1">
    <source>
        <dbReference type="ARBA" id="ARBA00022801"/>
    </source>
</evidence>
<dbReference type="Gene3D" id="3.10.129.10">
    <property type="entry name" value="Hotdog Thioesterase"/>
    <property type="match status" value="1"/>
</dbReference>
<dbReference type="NCBIfam" id="TIGR00369">
    <property type="entry name" value="unchar_dom_1"/>
    <property type="match status" value="1"/>
</dbReference>
<protein>
    <submittedName>
        <fullName evidence="3">Hydroxyphenylacetyl-CoA thioesterase PaaI</fullName>
        <ecNumber evidence="3">3.1.2.-</ecNumber>
    </submittedName>
</protein>
<comment type="caution">
    <text evidence="3">The sequence shown here is derived from an EMBL/GenBank/DDBJ whole genome shotgun (WGS) entry which is preliminary data.</text>
</comment>
<dbReference type="PANTHER" id="PTHR42856:SF1">
    <property type="entry name" value="ACYL-COENZYME A THIOESTERASE PAAI"/>
    <property type="match status" value="1"/>
</dbReference>
<dbReference type="NCBIfam" id="TIGR02286">
    <property type="entry name" value="PaaD"/>
    <property type="match status" value="1"/>
</dbReference>
<dbReference type="RefSeq" id="WP_378037999.1">
    <property type="nucleotide sequence ID" value="NZ_JBHSIV010000025.1"/>
</dbReference>
<evidence type="ECO:0000259" key="2">
    <source>
        <dbReference type="Pfam" id="PF03061"/>
    </source>
</evidence>
<dbReference type="InterPro" id="IPR003736">
    <property type="entry name" value="PAAI_dom"/>
</dbReference>
<dbReference type="EMBL" id="JBHSIV010000025">
    <property type="protein sequence ID" value="MFC5064655.1"/>
    <property type="molecule type" value="Genomic_DNA"/>
</dbReference>
<dbReference type="Proteomes" id="UP001595947">
    <property type="component" value="Unassembled WGS sequence"/>
</dbReference>